<dbReference type="EMBL" id="CAUOFW020002292">
    <property type="protein sequence ID" value="CAK9152762.1"/>
    <property type="molecule type" value="Genomic_DNA"/>
</dbReference>
<evidence type="ECO:0000313" key="1">
    <source>
        <dbReference type="EMBL" id="CAK9152762.1"/>
    </source>
</evidence>
<dbReference type="Proteomes" id="UP001642360">
    <property type="component" value="Unassembled WGS sequence"/>
</dbReference>
<organism evidence="1 2">
    <name type="scientific">Ilex paraguariensis</name>
    <name type="common">yerba mate</name>
    <dbReference type="NCBI Taxonomy" id="185542"/>
    <lineage>
        <taxon>Eukaryota</taxon>
        <taxon>Viridiplantae</taxon>
        <taxon>Streptophyta</taxon>
        <taxon>Embryophyta</taxon>
        <taxon>Tracheophyta</taxon>
        <taxon>Spermatophyta</taxon>
        <taxon>Magnoliopsida</taxon>
        <taxon>eudicotyledons</taxon>
        <taxon>Gunneridae</taxon>
        <taxon>Pentapetalae</taxon>
        <taxon>asterids</taxon>
        <taxon>campanulids</taxon>
        <taxon>Aquifoliales</taxon>
        <taxon>Aquifoliaceae</taxon>
        <taxon>Ilex</taxon>
    </lineage>
</organism>
<protein>
    <submittedName>
        <fullName evidence="1">Uncharacterized protein</fullName>
    </submittedName>
</protein>
<evidence type="ECO:0000313" key="2">
    <source>
        <dbReference type="Proteomes" id="UP001642360"/>
    </source>
</evidence>
<keyword evidence="2" id="KW-1185">Reference proteome</keyword>
<reference evidence="1 2" key="1">
    <citation type="submission" date="2024-02" db="EMBL/GenBank/DDBJ databases">
        <authorList>
            <person name="Vignale AGUSTIN F."/>
            <person name="Sosa J E."/>
            <person name="Modenutti C."/>
        </authorList>
    </citation>
    <scope>NUCLEOTIDE SEQUENCE [LARGE SCALE GENOMIC DNA]</scope>
</reference>
<sequence length="123" mass="13783">MENGISDTTGVEIELLILAVGREVRCLRKPFPPKRSTQYMPRIHRVFFDTLLNLSALRLALQQHSEQKVTNGLLFDSLLLLFQSDIPFGIPLQVGITDDFDYLELPAVVSVGQVGDQMLEGNL</sequence>
<gene>
    <name evidence="1" type="ORF">ILEXP_LOCUS20996</name>
</gene>
<comment type="caution">
    <text evidence="1">The sequence shown here is derived from an EMBL/GenBank/DDBJ whole genome shotgun (WGS) entry which is preliminary data.</text>
</comment>
<name>A0ABC8S7B0_9AQUA</name>
<dbReference type="AlphaFoldDB" id="A0ABC8S7B0"/>
<accession>A0ABC8S7B0</accession>
<proteinExistence type="predicted"/>